<evidence type="ECO:0000256" key="3">
    <source>
        <dbReference type="RuleBase" id="RU003616"/>
    </source>
</evidence>
<evidence type="ECO:0000256" key="1">
    <source>
        <dbReference type="ARBA" id="ARBA00023016"/>
    </source>
</evidence>
<dbReference type="PROSITE" id="PS01031">
    <property type="entry name" value="SHSP"/>
    <property type="match status" value="1"/>
</dbReference>
<evidence type="ECO:0000256" key="2">
    <source>
        <dbReference type="PROSITE-ProRule" id="PRU00285"/>
    </source>
</evidence>
<dbReference type="OrthoDB" id="1431247at2759"/>
<evidence type="ECO:0000313" key="6">
    <source>
        <dbReference type="EMBL" id="ORY84576.1"/>
    </source>
</evidence>
<accession>A0A1Y2FMX6</accession>
<feature type="region of interest" description="Disordered" evidence="4">
    <location>
        <begin position="72"/>
        <end position="95"/>
    </location>
</feature>
<gene>
    <name evidence="6" type="ORF">LY90DRAFT_663595</name>
</gene>
<keyword evidence="7" id="KW-1185">Reference proteome</keyword>
<dbReference type="PANTHER" id="PTHR11527">
    <property type="entry name" value="HEAT-SHOCK PROTEIN 20 FAMILY MEMBER"/>
    <property type="match status" value="1"/>
</dbReference>
<dbReference type="Gene3D" id="2.60.40.790">
    <property type="match status" value="1"/>
</dbReference>
<dbReference type="Pfam" id="PF00011">
    <property type="entry name" value="HSP20"/>
    <property type="match status" value="1"/>
</dbReference>
<dbReference type="Proteomes" id="UP000193920">
    <property type="component" value="Unassembled WGS sequence"/>
</dbReference>
<dbReference type="AlphaFoldDB" id="A0A1Y2FMX6"/>
<dbReference type="EMBL" id="MCOG01000005">
    <property type="protein sequence ID" value="ORY84576.1"/>
    <property type="molecule type" value="Genomic_DNA"/>
</dbReference>
<feature type="domain" description="SHSP" evidence="5">
    <location>
        <begin position="27"/>
        <end position="148"/>
    </location>
</feature>
<dbReference type="SUPFAM" id="SSF49764">
    <property type="entry name" value="HSP20-like chaperones"/>
    <property type="match status" value="1"/>
</dbReference>
<protein>
    <submittedName>
        <fullName evidence="6">HSP20-like chaperone</fullName>
    </submittedName>
</protein>
<proteinExistence type="inferred from homology"/>
<evidence type="ECO:0000259" key="5">
    <source>
        <dbReference type="PROSITE" id="PS01031"/>
    </source>
</evidence>
<comment type="similarity">
    <text evidence="2 3">Belongs to the small heat shock protein (HSP20) family.</text>
</comment>
<comment type="caution">
    <text evidence="6">The sequence shown here is derived from an EMBL/GenBank/DDBJ whole genome shotgun (WGS) entry which is preliminary data.</text>
</comment>
<reference evidence="6 7" key="1">
    <citation type="submission" date="2016-08" db="EMBL/GenBank/DDBJ databases">
        <title>A Parts List for Fungal Cellulosomes Revealed by Comparative Genomics.</title>
        <authorList>
            <consortium name="DOE Joint Genome Institute"/>
            <person name="Haitjema C.H."/>
            <person name="Gilmore S.P."/>
            <person name="Henske J.K."/>
            <person name="Solomon K.V."/>
            <person name="De Groot R."/>
            <person name="Kuo A."/>
            <person name="Mondo S.J."/>
            <person name="Salamov A.A."/>
            <person name="Labutti K."/>
            <person name="Zhao Z."/>
            <person name="Chiniquy J."/>
            <person name="Barry K."/>
            <person name="Brewer H.M."/>
            <person name="Purvine S.O."/>
            <person name="Wright A.T."/>
            <person name="Boxma B."/>
            <person name="Van Alen T."/>
            <person name="Hackstein J.H."/>
            <person name="Baker S.E."/>
            <person name="Grigoriev I.V."/>
            <person name="O'Malley M.A."/>
        </authorList>
    </citation>
    <scope>NUCLEOTIDE SEQUENCE [LARGE SCALE GENOMIC DNA]</scope>
    <source>
        <strain evidence="6 7">G1</strain>
    </source>
</reference>
<dbReference type="InterPro" id="IPR031107">
    <property type="entry name" value="Small_HSP"/>
</dbReference>
<name>A0A1Y2FMX6_9FUNG</name>
<dbReference type="CDD" id="cd06464">
    <property type="entry name" value="ACD_sHsps-like"/>
    <property type="match status" value="1"/>
</dbReference>
<keyword evidence="1" id="KW-0346">Stress response</keyword>
<organism evidence="6 7">
    <name type="scientific">Neocallimastix californiae</name>
    <dbReference type="NCBI Taxonomy" id="1754190"/>
    <lineage>
        <taxon>Eukaryota</taxon>
        <taxon>Fungi</taxon>
        <taxon>Fungi incertae sedis</taxon>
        <taxon>Chytridiomycota</taxon>
        <taxon>Chytridiomycota incertae sedis</taxon>
        <taxon>Neocallimastigomycetes</taxon>
        <taxon>Neocallimastigales</taxon>
        <taxon>Neocallimastigaceae</taxon>
        <taxon>Neocallimastix</taxon>
    </lineage>
</organism>
<sequence>MPLFFPYRLFPELLLPSTIFDAGDHFLEMEKQQVKYDISENDKEYIIEMDVPGFSHDEIVIECEADGTLTIKSEKKEDKEEKGENDKKADDDKDKKNVIVKGRNYHSFQYSFKFPSLDKVEATFKNSVLTVKIEKIKKPKRQIFISKL</sequence>
<evidence type="ECO:0000256" key="4">
    <source>
        <dbReference type="SAM" id="MobiDB-lite"/>
    </source>
</evidence>
<dbReference type="InterPro" id="IPR008978">
    <property type="entry name" value="HSP20-like_chaperone"/>
</dbReference>
<dbReference type="InterPro" id="IPR002068">
    <property type="entry name" value="A-crystallin/Hsp20_dom"/>
</dbReference>
<evidence type="ECO:0000313" key="7">
    <source>
        <dbReference type="Proteomes" id="UP000193920"/>
    </source>
</evidence>